<evidence type="ECO:0000313" key="2">
    <source>
        <dbReference type="Proteomes" id="UP000821845"/>
    </source>
</evidence>
<comment type="caution">
    <text evidence="1">The sequence shown here is derived from an EMBL/GenBank/DDBJ whole genome shotgun (WGS) entry which is preliminary data.</text>
</comment>
<dbReference type="Proteomes" id="UP000821845">
    <property type="component" value="Chromosome 1"/>
</dbReference>
<accession>A0ACB7TF48</accession>
<dbReference type="EMBL" id="CM023481">
    <property type="protein sequence ID" value="KAH6944674.1"/>
    <property type="molecule type" value="Genomic_DNA"/>
</dbReference>
<reference evidence="1" key="1">
    <citation type="submission" date="2020-05" db="EMBL/GenBank/DDBJ databases">
        <title>Large-scale comparative analyses of tick genomes elucidate their genetic diversity and vector capacities.</title>
        <authorList>
            <person name="Jia N."/>
            <person name="Wang J."/>
            <person name="Shi W."/>
            <person name="Du L."/>
            <person name="Sun Y."/>
            <person name="Zhan W."/>
            <person name="Jiang J."/>
            <person name="Wang Q."/>
            <person name="Zhang B."/>
            <person name="Ji P."/>
            <person name="Sakyi L.B."/>
            <person name="Cui X."/>
            <person name="Yuan T."/>
            <person name="Jiang B."/>
            <person name="Yang W."/>
            <person name="Lam T.T.-Y."/>
            <person name="Chang Q."/>
            <person name="Ding S."/>
            <person name="Wang X."/>
            <person name="Zhu J."/>
            <person name="Ruan X."/>
            <person name="Zhao L."/>
            <person name="Wei J."/>
            <person name="Que T."/>
            <person name="Du C."/>
            <person name="Cheng J."/>
            <person name="Dai P."/>
            <person name="Han X."/>
            <person name="Huang E."/>
            <person name="Gao Y."/>
            <person name="Liu J."/>
            <person name="Shao H."/>
            <person name="Ye R."/>
            <person name="Li L."/>
            <person name="Wei W."/>
            <person name="Wang X."/>
            <person name="Wang C."/>
            <person name="Yang T."/>
            <person name="Huo Q."/>
            <person name="Li W."/>
            <person name="Guo W."/>
            <person name="Chen H."/>
            <person name="Zhou L."/>
            <person name="Ni X."/>
            <person name="Tian J."/>
            <person name="Zhou Y."/>
            <person name="Sheng Y."/>
            <person name="Liu T."/>
            <person name="Pan Y."/>
            <person name="Xia L."/>
            <person name="Li J."/>
            <person name="Zhao F."/>
            <person name="Cao W."/>
        </authorList>
    </citation>
    <scope>NUCLEOTIDE SEQUENCE</scope>
    <source>
        <strain evidence="1">Hyas-2018</strain>
    </source>
</reference>
<sequence>MRPSFTLDVVGKCVRVSGVDISPVCVAAVFRSATSASRSCGSVVRPCALLQPRCLRRRSEPSSPARSERWRGIRKRASSFGNTASAPPSPLLREARAKEACVVPFNGCLLWARAALAQEWPLAGLMTRSGTLLWGGCICIRKGA</sequence>
<proteinExistence type="predicted"/>
<keyword evidence="2" id="KW-1185">Reference proteome</keyword>
<gene>
    <name evidence="1" type="ORF">HPB50_004451</name>
</gene>
<name>A0ACB7TF48_HYAAI</name>
<organism evidence="1 2">
    <name type="scientific">Hyalomma asiaticum</name>
    <name type="common">Tick</name>
    <dbReference type="NCBI Taxonomy" id="266040"/>
    <lineage>
        <taxon>Eukaryota</taxon>
        <taxon>Metazoa</taxon>
        <taxon>Ecdysozoa</taxon>
        <taxon>Arthropoda</taxon>
        <taxon>Chelicerata</taxon>
        <taxon>Arachnida</taxon>
        <taxon>Acari</taxon>
        <taxon>Parasitiformes</taxon>
        <taxon>Ixodida</taxon>
        <taxon>Ixodoidea</taxon>
        <taxon>Ixodidae</taxon>
        <taxon>Hyalomminae</taxon>
        <taxon>Hyalomma</taxon>
    </lineage>
</organism>
<evidence type="ECO:0000313" key="1">
    <source>
        <dbReference type="EMBL" id="KAH6944674.1"/>
    </source>
</evidence>
<protein>
    <submittedName>
        <fullName evidence="1">Uncharacterized protein</fullName>
    </submittedName>
</protein>